<sequence length="64" mass="7375">MNCSGILLSFGHIKSVIVLRKAFLLGDEFTYIKAFNFVYSQVVAKRPYYKCSHMLLMGNVIREL</sequence>
<dbReference type="EMBL" id="CVRI01000070">
    <property type="protein sequence ID" value="CRL07248.1"/>
    <property type="molecule type" value="Genomic_DNA"/>
</dbReference>
<protein>
    <submittedName>
        <fullName evidence="1">CLUMA_CG020228, isoform A</fullName>
    </submittedName>
</protein>
<evidence type="ECO:0000313" key="2">
    <source>
        <dbReference type="Proteomes" id="UP000183832"/>
    </source>
</evidence>
<dbReference type="Proteomes" id="UP000183832">
    <property type="component" value="Unassembled WGS sequence"/>
</dbReference>
<evidence type="ECO:0000313" key="1">
    <source>
        <dbReference type="EMBL" id="CRL07248.1"/>
    </source>
</evidence>
<gene>
    <name evidence="1" type="ORF">CLUMA_CG020228</name>
</gene>
<name>A0A1J1J4B9_9DIPT</name>
<dbReference type="AlphaFoldDB" id="A0A1J1J4B9"/>
<organism evidence="1 2">
    <name type="scientific">Clunio marinus</name>
    <dbReference type="NCBI Taxonomy" id="568069"/>
    <lineage>
        <taxon>Eukaryota</taxon>
        <taxon>Metazoa</taxon>
        <taxon>Ecdysozoa</taxon>
        <taxon>Arthropoda</taxon>
        <taxon>Hexapoda</taxon>
        <taxon>Insecta</taxon>
        <taxon>Pterygota</taxon>
        <taxon>Neoptera</taxon>
        <taxon>Endopterygota</taxon>
        <taxon>Diptera</taxon>
        <taxon>Nematocera</taxon>
        <taxon>Chironomoidea</taxon>
        <taxon>Chironomidae</taxon>
        <taxon>Clunio</taxon>
    </lineage>
</organism>
<proteinExistence type="predicted"/>
<keyword evidence="2" id="KW-1185">Reference proteome</keyword>
<accession>A0A1J1J4B9</accession>
<reference evidence="1 2" key="1">
    <citation type="submission" date="2015-04" db="EMBL/GenBank/DDBJ databases">
        <authorList>
            <person name="Syromyatnikov M.Y."/>
            <person name="Popov V.N."/>
        </authorList>
    </citation>
    <scope>NUCLEOTIDE SEQUENCE [LARGE SCALE GENOMIC DNA]</scope>
</reference>